<name>A0A1Q5Q0D6_9ACTO</name>
<dbReference type="AlphaFoldDB" id="A0A1Q5Q0D6"/>
<proteinExistence type="inferred from homology"/>
<dbReference type="RefSeq" id="WP_073717267.1">
    <property type="nucleotide sequence ID" value="NZ_MQVR01000073.1"/>
</dbReference>
<evidence type="ECO:0000313" key="6">
    <source>
        <dbReference type="Proteomes" id="UP000185628"/>
    </source>
</evidence>
<accession>A0A1Q5Q0D6</accession>
<keyword evidence="2" id="KW-0521">NADP</keyword>
<dbReference type="SUPFAM" id="SSF51430">
    <property type="entry name" value="NAD(P)-linked oxidoreductase"/>
    <property type="match status" value="1"/>
</dbReference>
<organism evidence="5 6">
    <name type="scientific">Bowdeniella nasicola</name>
    <dbReference type="NCBI Taxonomy" id="208480"/>
    <lineage>
        <taxon>Bacteria</taxon>
        <taxon>Bacillati</taxon>
        <taxon>Actinomycetota</taxon>
        <taxon>Actinomycetes</taxon>
        <taxon>Actinomycetales</taxon>
        <taxon>Actinomycetaceae</taxon>
        <taxon>Bowdeniella</taxon>
    </lineage>
</organism>
<evidence type="ECO:0000256" key="1">
    <source>
        <dbReference type="ARBA" id="ARBA00006515"/>
    </source>
</evidence>
<dbReference type="InterPro" id="IPR036812">
    <property type="entry name" value="NAD(P)_OxRdtase_dom_sf"/>
</dbReference>
<dbReference type="GO" id="GO:0016491">
    <property type="term" value="F:oxidoreductase activity"/>
    <property type="evidence" value="ECO:0007669"/>
    <property type="project" value="UniProtKB-KW"/>
</dbReference>
<keyword evidence="3" id="KW-0560">Oxidoreductase</keyword>
<dbReference type="EMBL" id="MQVR01000073">
    <property type="protein sequence ID" value="OKL53257.1"/>
    <property type="molecule type" value="Genomic_DNA"/>
</dbReference>
<dbReference type="PANTHER" id="PTHR43150:SF4">
    <property type="entry name" value="L-GLYCERALDEHYDE 3-PHOSPHATE REDUCTASE"/>
    <property type="match status" value="1"/>
</dbReference>
<gene>
    <name evidence="5" type="ORF">BSZ39_10400</name>
</gene>
<comment type="caution">
    <text evidence="5">The sequence shown here is derived from an EMBL/GenBank/DDBJ whole genome shotgun (WGS) entry which is preliminary data.</text>
</comment>
<keyword evidence="6" id="KW-1185">Reference proteome</keyword>
<reference evidence="6" key="1">
    <citation type="submission" date="2016-12" db="EMBL/GenBank/DDBJ databases">
        <authorList>
            <person name="Meng X."/>
        </authorList>
    </citation>
    <scope>NUCLEOTIDE SEQUENCE [LARGE SCALE GENOMIC DNA]</scope>
    <source>
        <strain evidence="6">DSM 19116</strain>
    </source>
</reference>
<dbReference type="PANTHER" id="PTHR43150">
    <property type="entry name" value="HYPERKINETIC, ISOFORM M"/>
    <property type="match status" value="1"/>
</dbReference>
<dbReference type="Proteomes" id="UP000185628">
    <property type="component" value="Unassembled WGS sequence"/>
</dbReference>
<feature type="domain" description="NADP-dependent oxidoreductase" evidence="4">
    <location>
        <begin position="32"/>
        <end position="340"/>
    </location>
</feature>
<dbReference type="STRING" id="208480.SAMN02910418_00720"/>
<dbReference type="Gene3D" id="3.20.20.100">
    <property type="entry name" value="NADP-dependent oxidoreductase domain"/>
    <property type="match status" value="1"/>
</dbReference>
<evidence type="ECO:0000259" key="4">
    <source>
        <dbReference type="Pfam" id="PF00248"/>
    </source>
</evidence>
<dbReference type="GO" id="GO:0051596">
    <property type="term" value="P:methylglyoxal catabolic process"/>
    <property type="evidence" value="ECO:0007669"/>
    <property type="project" value="TreeGrafter"/>
</dbReference>
<dbReference type="Pfam" id="PF00248">
    <property type="entry name" value="Aldo_ket_red"/>
    <property type="match status" value="1"/>
</dbReference>
<dbReference type="OrthoDB" id="9768793at2"/>
<sequence>MSWPEPYRAADTRHEALPTKRSGATGLVLPRISLGLWWNFGDDRPLQIQRDIIRYAFDHGVFHFDLANNYGPPFGSAEKNFGRIFAEDLKPYRDELVISTKAGWDFFPGPHGIGGSAKYLLGSLNNSLRSMGLDYVDIFYSHRPDPDTPLEETCRTLDQIVRSGKARYVGISSYSADQTLRAQEIMRDLGTPLAIHQPSYSMLNRWVEDDESGSSLLAACAEAGMGTIVFSPLAQGMLTAKYLGDNPAANLTGSRAGTSLTESMLTTENLDRVRGLNDIAATRGQSLAQLAIAWVLRDQGDATVTSALIGASSVDQLRDNLVAATNTDFTSDELDAIDRFAVDSGINLWDSATKSTAGRDS</sequence>
<evidence type="ECO:0000256" key="3">
    <source>
        <dbReference type="ARBA" id="ARBA00023002"/>
    </source>
</evidence>
<evidence type="ECO:0000256" key="2">
    <source>
        <dbReference type="ARBA" id="ARBA00022857"/>
    </source>
</evidence>
<comment type="similarity">
    <text evidence="1">Belongs to the shaker potassium channel beta subunit family.</text>
</comment>
<evidence type="ECO:0000313" key="5">
    <source>
        <dbReference type="EMBL" id="OKL53257.1"/>
    </source>
</evidence>
<dbReference type="InterPro" id="IPR023210">
    <property type="entry name" value="NADP_OxRdtase_dom"/>
</dbReference>
<dbReference type="InterPro" id="IPR005399">
    <property type="entry name" value="K_chnl_volt-dep_bsu_KCNAB-rel"/>
</dbReference>
<protein>
    <submittedName>
        <fullName evidence="5">Aldo/keto reductase</fullName>
    </submittedName>
</protein>